<keyword evidence="1" id="KW-0472">Membrane</keyword>
<protein>
    <recommendedName>
        <fullName evidence="4">DUF3040 domain-containing protein</fullName>
    </recommendedName>
</protein>
<feature type="transmembrane region" description="Helical" evidence="1">
    <location>
        <begin position="48"/>
        <end position="75"/>
    </location>
</feature>
<evidence type="ECO:0008006" key="4">
    <source>
        <dbReference type="Google" id="ProtNLM"/>
    </source>
</evidence>
<reference evidence="3" key="1">
    <citation type="journal article" date="2019" name="Int. J. Syst. Evol. Microbiol.">
        <title>The Global Catalogue of Microorganisms (GCM) 10K type strain sequencing project: providing services to taxonomists for standard genome sequencing and annotation.</title>
        <authorList>
            <consortium name="The Broad Institute Genomics Platform"/>
            <consortium name="The Broad Institute Genome Sequencing Center for Infectious Disease"/>
            <person name="Wu L."/>
            <person name="Ma J."/>
        </authorList>
    </citation>
    <scope>NUCLEOTIDE SEQUENCE [LARGE SCALE GENOMIC DNA]</scope>
    <source>
        <strain evidence="3">JCM 16908</strain>
    </source>
</reference>
<dbReference type="EMBL" id="BAAAZR010000009">
    <property type="protein sequence ID" value="GAA3816268.1"/>
    <property type="molecule type" value="Genomic_DNA"/>
</dbReference>
<accession>A0ABP7IE98</accession>
<keyword evidence="3" id="KW-1185">Reference proteome</keyword>
<evidence type="ECO:0000313" key="3">
    <source>
        <dbReference type="Proteomes" id="UP001500888"/>
    </source>
</evidence>
<sequence length="102" mass="11487">MTTACPTCLARQEAANDWDRLRWTIASSGRDLDRARIHNKVTGQRLPAVYYLGMALFLLLSLFIVVACAVGYLVLPLLPRRPMGKHSPGWVRWARPARRPSA</sequence>
<keyword evidence="1" id="KW-1133">Transmembrane helix</keyword>
<dbReference type="RefSeq" id="WP_344942342.1">
    <property type="nucleotide sequence ID" value="NZ_BAAAZR010000009.1"/>
</dbReference>
<comment type="caution">
    <text evidence="2">The sequence shown here is derived from an EMBL/GenBank/DDBJ whole genome shotgun (WGS) entry which is preliminary data.</text>
</comment>
<evidence type="ECO:0000256" key="1">
    <source>
        <dbReference type="SAM" id="Phobius"/>
    </source>
</evidence>
<organism evidence="2 3">
    <name type="scientific">Sphaerisporangium flaviroseum</name>
    <dbReference type="NCBI Taxonomy" id="509199"/>
    <lineage>
        <taxon>Bacteria</taxon>
        <taxon>Bacillati</taxon>
        <taxon>Actinomycetota</taxon>
        <taxon>Actinomycetes</taxon>
        <taxon>Streptosporangiales</taxon>
        <taxon>Streptosporangiaceae</taxon>
        <taxon>Sphaerisporangium</taxon>
    </lineage>
</organism>
<keyword evidence="1" id="KW-0812">Transmembrane</keyword>
<evidence type="ECO:0000313" key="2">
    <source>
        <dbReference type="EMBL" id="GAA3816268.1"/>
    </source>
</evidence>
<dbReference type="Proteomes" id="UP001500888">
    <property type="component" value="Unassembled WGS sequence"/>
</dbReference>
<name>A0ABP7IE98_9ACTN</name>
<proteinExistence type="predicted"/>
<gene>
    <name evidence="2" type="ORF">GCM10022226_41230</name>
</gene>